<evidence type="ECO:0000256" key="1">
    <source>
        <dbReference type="ARBA" id="ARBA00007749"/>
    </source>
</evidence>
<dbReference type="EC" id="3.1.1.81" evidence="6"/>
<keyword evidence="2" id="KW-0479">Metal-binding</keyword>
<dbReference type="InterPro" id="IPR001279">
    <property type="entry name" value="Metallo-B-lactamas"/>
</dbReference>
<name>A0A1L9NT35_9RHOB</name>
<evidence type="ECO:0000313" key="7">
    <source>
        <dbReference type="Proteomes" id="UP000184514"/>
    </source>
</evidence>
<dbReference type="InterPro" id="IPR051013">
    <property type="entry name" value="MBL_superfamily_lactonases"/>
</dbReference>
<dbReference type="OrthoDB" id="9773738at2"/>
<evidence type="ECO:0000256" key="4">
    <source>
        <dbReference type="ARBA" id="ARBA00022833"/>
    </source>
</evidence>
<dbReference type="Pfam" id="PF00753">
    <property type="entry name" value="Lactamase_B"/>
    <property type="match status" value="1"/>
</dbReference>
<dbReference type="CDD" id="cd07720">
    <property type="entry name" value="OPHC2-like_MBL-fold"/>
    <property type="match status" value="1"/>
</dbReference>
<keyword evidence="4" id="KW-0862">Zinc</keyword>
<evidence type="ECO:0000256" key="3">
    <source>
        <dbReference type="ARBA" id="ARBA00022801"/>
    </source>
</evidence>
<comment type="caution">
    <text evidence="6">The sequence shown here is derived from an EMBL/GenBank/DDBJ whole genome shotgun (WGS) entry which is preliminary data.</text>
</comment>
<organism evidence="6 7">
    <name type="scientific">Planktotalea frisia</name>
    <dbReference type="NCBI Taxonomy" id="696762"/>
    <lineage>
        <taxon>Bacteria</taxon>
        <taxon>Pseudomonadati</taxon>
        <taxon>Pseudomonadota</taxon>
        <taxon>Alphaproteobacteria</taxon>
        <taxon>Rhodobacterales</taxon>
        <taxon>Paracoccaceae</taxon>
        <taxon>Planktotalea</taxon>
    </lineage>
</organism>
<protein>
    <submittedName>
        <fullName evidence="6">N-acyl homoserine lactonase</fullName>
        <ecNumber evidence="6">3.1.1.81</ecNumber>
    </submittedName>
</protein>
<reference evidence="6 7" key="1">
    <citation type="submission" date="2016-10" db="EMBL/GenBank/DDBJ databases">
        <title>Genome sequence of Planktotalea frisia SH6-1.</title>
        <authorList>
            <person name="Poehlein A."/>
            <person name="Bakenhus I."/>
            <person name="Voget S."/>
            <person name="Brinkhoff T."/>
            <person name="Simon M."/>
        </authorList>
    </citation>
    <scope>NUCLEOTIDE SEQUENCE [LARGE SCALE GENOMIC DNA]</scope>
    <source>
        <strain evidence="6 7">SH6-1</strain>
    </source>
</reference>
<dbReference type="RefSeq" id="WP_084649738.1">
    <property type="nucleotide sequence ID" value="NZ_JABBAN010000244.1"/>
</dbReference>
<dbReference type="EMBL" id="MLCB01000183">
    <property type="protein sequence ID" value="OJI92427.1"/>
    <property type="molecule type" value="Genomic_DNA"/>
</dbReference>
<evidence type="ECO:0000259" key="5">
    <source>
        <dbReference type="SMART" id="SM00849"/>
    </source>
</evidence>
<comment type="similarity">
    <text evidence="1">Belongs to the metallo-beta-lactamase superfamily.</text>
</comment>
<dbReference type="SMART" id="SM00849">
    <property type="entry name" value="Lactamase_B"/>
    <property type="match status" value="1"/>
</dbReference>
<sequence>MSAANDTYRSTIHRFTLGEAVVSTIQDGTHIRDAINPPFVLDKSEEEIAQIAARNNLPSNGFESGYTPTIIRIGGQTILFDTGFAPLGADEPAGHLKRRLAHAGYAPEDIDIVAFTHCHPDHILGVMDGDNPTYPNARYVIGRKEFDAWSSGEGIPEQRAGTRDIFLKLIPPLADRMTFLEDGDSVVSGLTAEAAFGHSPGHMMYRLESAGKSLLVWGDVTNHFVFSLQYPDSLVGFDDDKDLAIATRNRVLDMVATDGLLVTGFHMPFPAVGYVERTDVHYRWTPASYQTRI</sequence>
<accession>A0A1L9NT35</accession>
<dbReference type="GO" id="GO:0102007">
    <property type="term" value="F:acyl-L-homoserine-lactone lactonohydrolase activity"/>
    <property type="evidence" value="ECO:0007669"/>
    <property type="project" value="UniProtKB-EC"/>
</dbReference>
<proteinExistence type="inferred from homology"/>
<dbReference type="PANTHER" id="PTHR42978">
    <property type="entry name" value="QUORUM-QUENCHING LACTONASE YTNP-RELATED-RELATED"/>
    <property type="match status" value="1"/>
</dbReference>
<dbReference type="InterPro" id="IPR036866">
    <property type="entry name" value="RibonucZ/Hydroxyglut_hydro"/>
</dbReference>
<gene>
    <name evidence="6" type="primary">y2-aiiA</name>
    <name evidence="6" type="ORF">PFRI_33420</name>
</gene>
<dbReference type="SUPFAM" id="SSF56281">
    <property type="entry name" value="Metallo-hydrolase/oxidoreductase"/>
    <property type="match status" value="1"/>
</dbReference>
<feature type="domain" description="Metallo-beta-lactamase" evidence="5">
    <location>
        <begin position="65"/>
        <end position="265"/>
    </location>
</feature>
<evidence type="ECO:0000256" key="2">
    <source>
        <dbReference type="ARBA" id="ARBA00022723"/>
    </source>
</evidence>
<dbReference type="AlphaFoldDB" id="A0A1L9NT35"/>
<dbReference type="Gene3D" id="3.60.15.10">
    <property type="entry name" value="Ribonuclease Z/Hydroxyacylglutathione hydrolase-like"/>
    <property type="match status" value="1"/>
</dbReference>
<dbReference type="STRING" id="696762.PFRI_33420"/>
<evidence type="ECO:0000313" key="6">
    <source>
        <dbReference type="EMBL" id="OJI92427.1"/>
    </source>
</evidence>
<keyword evidence="3 6" id="KW-0378">Hydrolase</keyword>
<dbReference type="Proteomes" id="UP000184514">
    <property type="component" value="Unassembled WGS sequence"/>
</dbReference>
<dbReference type="GO" id="GO:0046872">
    <property type="term" value="F:metal ion binding"/>
    <property type="evidence" value="ECO:0007669"/>
    <property type="project" value="UniProtKB-KW"/>
</dbReference>
<dbReference type="PANTHER" id="PTHR42978:SF6">
    <property type="entry name" value="QUORUM-QUENCHING LACTONASE YTNP-RELATED"/>
    <property type="match status" value="1"/>
</dbReference>
<keyword evidence="7" id="KW-1185">Reference proteome</keyword>